<gene>
    <name evidence="1" type="ORF">XCCB100_3118</name>
</gene>
<protein>
    <submittedName>
        <fullName evidence="1">Uncharacterized protein</fullName>
    </submittedName>
</protein>
<dbReference type="KEGG" id="xca:xcc-b100_3118"/>
<proteinExistence type="predicted"/>
<dbReference type="Proteomes" id="UP000001188">
    <property type="component" value="Chromosome"/>
</dbReference>
<organism evidence="1 2">
    <name type="scientific">Xanthomonas campestris pv. campestris (strain B100)</name>
    <dbReference type="NCBI Taxonomy" id="509169"/>
    <lineage>
        <taxon>Bacteria</taxon>
        <taxon>Pseudomonadati</taxon>
        <taxon>Pseudomonadota</taxon>
        <taxon>Gammaproteobacteria</taxon>
        <taxon>Lysobacterales</taxon>
        <taxon>Lysobacteraceae</taxon>
        <taxon>Xanthomonas</taxon>
    </lineage>
</organism>
<evidence type="ECO:0000313" key="1">
    <source>
        <dbReference type="EMBL" id="CAP52483.1"/>
    </source>
</evidence>
<sequence>MRRAASHGCAALLRRVDRYPLMSSYTLEDHARAAEALSLLRAKENNYSGNNPNKFRADIERARATLIAIELALKEDGTLQRTPEEDRDAQLDLAFPNAQSKEVVNWQGKHFMKCFTPTSKSLSGKTVFGWKPYWKELES</sequence>
<dbReference type="EMBL" id="AM920689">
    <property type="protein sequence ID" value="CAP52483.1"/>
    <property type="molecule type" value="Genomic_DNA"/>
</dbReference>
<name>B0RXB7_XANCB</name>
<dbReference type="HOGENOM" id="CLU_1844322_0_0_6"/>
<reference evidence="1 2" key="1">
    <citation type="journal article" date="2008" name="J. Biotechnol.">
        <title>The genome of Xanthomonas campestris pv. campestris B100 and its use for the reconstruction of metabolic pathways involved in xanthan biosynthesis.</title>
        <authorList>
            <person name="Vorholter F.J."/>
            <person name="Schneiker S."/>
            <person name="Goesmann A."/>
            <person name="Krause L."/>
            <person name="Bekel T."/>
            <person name="Kaiser O."/>
            <person name="Linke B."/>
            <person name="Patschkowski T."/>
            <person name="Ruckert C."/>
            <person name="Schmid J."/>
            <person name="Sidhu V.K."/>
            <person name="Sieber V."/>
            <person name="Tauch A."/>
            <person name="Watt S.A."/>
            <person name="Weisshaar B."/>
            <person name="Becker A."/>
            <person name="Niehaus K."/>
            <person name="Puhler A."/>
        </authorList>
    </citation>
    <scope>NUCLEOTIDE SEQUENCE [LARGE SCALE GENOMIC DNA]</scope>
    <source>
        <strain evidence="1 2">B100</strain>
    </source>
</reference>
<dbReference type="AlphaFoldDB" id="B0RXB7"/>
<evidence type="ECO:0000313" key="2">
    <source>
        <dbReference type="Proteomes" id="UP000001188"/>
    </source>
</evidence>
<accession>B0RXB7</accession>